<dbReference type="Proteomes" id="UP000732380">
    <property type="component" value="Unassembled WGS sequence"/>
</dbReference>
<sequence length="75" mass="8684">MPRFARSQYHHNIIFFVTNLSATLWPLQQLRVVSIEISNSKQRKLRNISSATEKSLRLWDTALQGTLLSELINMA</sequence>
<reference evidence="1 2" key="1">
    <citation type="journal article" date="2020" name="bioRxiv">
        <title>Whole genome comparisons of ergot fungi reveals the divergence and evolution of species within the genus Claviceps are the result of varying mechanisms driving genome evolution and host range expansion.</title>
        <authorList>
            <person name="Wyka S.A."/>
            <person name="Mondo S.J."/>
            <person name="Liu M."/>
            <person name="Dettman J."/>
            <person name="Nalam V."/>
            <person name="Broders K.D."/>
        </authorList>
    </citation>
    <scope>NUCLEOTIDE SEQUENCE [LARGE SCALE GENOMIC DNA]</scope>
    <source>
        <strain evidence="1 2">LM576</strain>
    </source>
</reference>
<evidence type="ECO:0000313" key="1">
    <source>
        <dbReference type="EMBL" id="KAG6107660.1"/>
    </source>
</evidence>
<protein>
    <submittedName>
        <fullName evidence="1">Uncharacterized protein</fullName>
    </submittedName>
</protein>
<keyword evidence="2" id="KW-1185">Reference proteome</keyword>
<accession>A0A9P7TUB9</accession>
<proteinExistence type="predicted"/>
<dbReference type="AlphaFoldDB" id="A0A9P7TUB9"/>
<gene>
    <name evidence="1" type="ORF">E4U13_006855</name>
</gene>
<evidence type="ECO:0000313" key="2">
    <source>
        <dbReference type="Proteomes" id="UP000732380"/>
    </source>
</evidence>
<comment type="caution">
    <text evidence="1">The sequence shown here is derived from an EMBL/GenBank/DDBJ whole genome shotgun (WGS) entry which is preliminary data.</text>
</comment>
<name>A0A9P7TUB9_9HYPO</name>
<dbReference type="EMBL" id="SRQM01000624">
    <property type="protein sequence ID" value="KAG6107660.1"/>
    <property type="molecule type" value="Genomic_DNA"/>
</dbReference>
<organism evidence="1 2">
    <name type="scientific">Claviceps humidiphila</name>
    <dbReference type="NCBI Taxonomy" id="1294629"/>
    <lineage>
        <taxon>Eukaryota</taxon>
        <taxon>Fungi</taxon>
        <taxon>Dikarya</taxon>
        <taxon>Ascomycota</taxon>
        <taxon>Pezizomycotina</taxon>
        <taxon>Sordariomycetes</taxon>
        <taxon>Hypocreomycetidae</taxon>
        <taxon>Hypocreales</taxon>
        <taxon>Clavicipitaceae</taxon>
        <taxon>Claviceps</taxon>
    </lineage>
</organism>